<feature type="signal peptide" evidence="2">
    <location>
        <begin position="1"/>
        <end position="21"/>
    </location>
</feature>
<gene>
    <name evidence="3" type="ORF">DAERI_130098</name>
</gene>
<dbReference type="OrthoDB" id="74200at2"/>
<comment type="caution">
    <text evidence="3">The sequence shown here is derived from an EMBL/GenBank/DDBJ whole genome shotgun (WGS) entry which is preliminary data.</text>
</comment>
<evidence type="ECO:0000313" key="4">
    <source>
        <dbReference type="Proteomes" id="UP000236569"/>
    </source>
</evidence>
<keyword evidence="2" id="KW-0732">Signal</keyword>
<feature type="chain" id="PRO_5014374768" description="OstA family protein" evidence="2">
    <location>
        <begin position="22"/>
        <end position="286"/>
    </location>
</feature>
<organism evidence="3 4">
    <name type="scientific">Deinococcus aerius</name>
    <dbReference type="NCBI Taxonomy" id="200253"/>
    <lineage>
        <taxon>Bacteria</taxon>
        <taxon>Thermotogati</taxon>
        <taxon>Deinococcota</taxon>
        <taxon>Deinococci</taxon>
        <taxon>Deinococcales</taxon>
        <taxon>Deinococcaceae</taxon>
        <taxon>Deinococcus</taxon>
    </lineage>
</organism>
<reference evidence="4" key="1">
    <citation type="submission" date="2018-01" db="EMBL/GenBank/DDBJ databases">
        <title>Draft Genome Sequence of the Radioresistant Bacterium Deinococcus aerius TR0125, Isolated from the Higher Atmosphere above Japan.</title>
        <authorList>
            <person name="Satoh K."/>
            <person name="Arai H."/>
            <person name="Sanzen T."/>
            <person name="Kawaguchi Y."/>
            <person name="Hayashi H."/>
            <person name="Yokobori S."/>
            <person name="Yamagishi A."/>
            <person name="Oono Y."/>
            <person name="Narumi I."/>
        </authorList>
    </citation>
    <scope>NUCLEOTIDE SEQUENCE [LARGE SCALE GENOMIC DNA]</scope>
    <source>
        <strain evidence="4">TR0125</strain>
    </source>
</reference>
<keyword evidence="4" id="KW-1185">Reference proteome</keyword>
<dbReference type="Proteomes" id="UP000236569">
    <property type="component" value="Unassembled WGS sequence"/>
</dbReference>
<feature type="compositionally biased region" description="Polar residues" evidence="1">
    <location>
        <begin position="231"/>
        <end position="240"/>
    </location>
</feature>
<evidence type="ECO:0000256" key="1">
    <source>
        <dbReference type="SAM" id="MobiDB-lite"/>
    </source>
</evidence>
<evidence type="ECO:0000313" key="3">
    <source>
        <dbReference type="EMBL" id="GBF07268.1"/>
    </source>
</evidence>
<feature type="region of interest" description="Disordered" evidence="1">
    <location>
        <begin position="222"/>
        <end position="268"/>
    </location>
</feature>
<proteinExistence type="predicted"/>
<evidence type="ECO:0000256" key="2">
    <source>
        <dbReference type="SAM" id="SignalP"/>
    </source>
</evidence>
<protein>
    <recommendedName>
        <fullName evidence="5">OstA family protein</fullName>
    </recommendedName>
</protein>
<evidence type="ECO:0008006" key="5">
    <source>
        <dbReference type="Google" id="ProtNLM"/>
    </source>
</evidence>
<accession>A0A2I9DLC8</accession>
<dbReference type="EMBL" id="BFAG01000013">
    <property type="protein sequence ID" value="GBF07268.1"/>
    <property type="molecule type" value="Genomic_DNA"/>
</dbReference>
<name>A0A2I9DLC8_9DEIO</name>
<sequence length="286" mass="28112">MRHTFKSVLVISTLLLGAAQATSGSTGSNVAASSSTRVEVRGAVLLDAQGRTVGTFMSNGQAMASGALRAATQVRVMFEGGASRTYTLAGSLGAQGQVSLDTLMVRGGSGTTSLSQAIRADLQAMQQNRQAMGGKTVTFVDANGRAVATLMADGTLRASGDLRQATRATVTLENGQRVGYDLAARLMADASGTLRLGDITVNDQGRSVALVNVLTSLKQEGAGSVAGGTRSGASGTNSAPGSGSVDVSTSGSASTSGSTTSGNGSTSGGISISVGGGIGIGIGGGK</sequence>
<feature type="compositionally biased region" description="Low complexity" evidence="1">
    <location>
        <begin position="241"/>
        <end position="268"/>
    </location>
</feature>
<dbReference type="RefSeq" id="WP_103130592.1">
    <property type="nucleotide sequence ID" value="NZ_BFAG01000013.1"/>
</dbReference>
<dbReference type="AlphaFoldDB" id="A0A2I9DLC8"/>